<dbReference type="Proteomes" id="UP001434883">
    <property type="component" value="Unassembled WGS sequence"/>
</dbReference>
<name>A0ABV0QNN7_9TELE</name>
<proteinExistence type="predicted"/>
<reference evidence="1 2" key="1">
    <citation type="submission" date="2021-06" db="EMBL/GenBank/DDBJ databases">
        <authorList>
            <person name="Palmer J.M."/>
        </authorList>
    </citation>
    <scope>NUCLEOTIDE SEQUENCE [LARGE SCALE GENOMIC DNA]</scope>
    <source>
        <strain evidence="1 2">XC_2019</strain>
        <tissue evidence="1">Muscle</tissue>
    </source>
</reference>
<organism evidence="1 2">
    <name type="scientific">Xenoophorus captivus</name>
    <dbReference type="NCBI Taxonomy" id="1517983"/>
    <lineage>
        <taxon>Eukaryota</taxon>
        <taxon>Metazoa</taxon>
        <taxon>Chordata</taxon>
        <taxon>Craniata</taxon>
        <taxon>Vertebrata</taxon>
        <taxon>Euteleostomi</taxon>
        <taxon>Actinopterygii</taxon>
        <taxon>Neopterygii</taxon>
        <taxon>Teleostei</taxon>
        <taxon>Neoteleostei</taxon>
        <taxon>Acanthomorphata</taxon>
        <taxon>Ovalentaria</taxon>
        <taxon>Atherinomorphae</taxon>
        <taxon>Cyprinodontiformes</taxon>
        <taxon>Goodeidae</taxon>
        <taxon>Xenoophorus</taxon>
    </lineage>
</organism>
<accession>A0ABV0QNN7</accession>
<evidence type="ECO:0000313" key="1">
    <source>
        <dbReference type="EMBL" id="MEQ2197424.1"/>
    </source>
</evidence>
<protein>
    <recommendedName>
        <fullName evidence="3">Secreted protein</fullName>
    </recommendedName>
</protein>
<sequence length="101" mass="11210">MRIFVNLSSSLSCSVSEPLQLSNSFYEHGSPTPYSSLHQTLLVTQCSQGSAVLGTVKARFFLWIARQRDMTRHSREHVSTALESLGAVLYTTASDAMHCSW</sequence>
<keyword evidence="2" id="KW-1185">Reference proteome</keyword>
<comment type="caution">
    <text evidence="1">The sequence shown here is derived from an EMBL/GenBank/DDBJ whole genome shotgun (WGS) entry which is preliminary data.</text>
</comment>
<evidence type="ECO:0008006" key="3">
    <source>
        <dbReference type="Google" id="ProtNLM"/>
    </source>
</evidence>
<dbReference type="EMBL" id="JAHRIN010017641">
    <property type="protein sequence ID" value="MEQ2197424.1"/>
    <property type="molecule type" value="Genomic_DNA"/>
</dbReference>
<evidence type="ECO:0000313" key="2">
    <source>
        <dbReference type="Proteomes" id="UP001434883"/>
    </source>
</evidence>
<gene>
    <name evidence="1" type="ORF">XENOCAPTIV_029236</name>
</gene>